<proteinExistence type="predicted"/>
<feature type="non-terminal residue" evidence="2">
    <location>
        <position position="1"/>
    </location>
</feature>
<evidence type="ECO:0000256" key="1">
    <source>
        <dbReference type="SAM" id="MobiDB-lite"/>
    </source>
</evidence>
<reference evidence="2 3" key="1">
    <citation type="submission" date="2021-06" db="EMBL/GenBank/DDBJ databases">
        <authorList>
            <person name="Kallberg Y."/>
            <person name="Tangrot J."/>
            <person name="Rosling A."/>
        </authorList>
    </citation>
    <scope>NUCLEOTIDE SEQUENCE [LARGE SCALE GENOMIC DNA]</scope>
    <source>
        <strain evidence="2 3">120-4 pot B 10/14</strain>
    </source>
</reference>
<sequence length="81" mass="9561">IEPYSTLSKLVIWDYKAQKYKLILNKNGKMTNQYCGRIFVEKLSRRPGSAPRYISVYKTKGPNPSSRRQRTNSIPKRRRNN</sequence>
<evidence type="ECO:0000313" key="3">
    <source>
        <dbReference type="Proteomes" id="UP000789901"/>
    </source>
</evidence>
<comment type="caution">
    <text evidence="2">The sequence shown here is derived from an EMBL/GenBank/DDBJ whole genome shotgun (WGS) entry which is preliminary data.</text>
</comment>
<organism evidence="2 3">
    <name type="scientific">Gigaspora margarita</name>
    <dbReference type="NCBI Taxonomy" id="4874"/>
    <lineage>
        <taxon>Eukaryota</taxon>
        <taxon>Fungi</taxon>
        <taxon>Fungi incertae sedis</taxon>
        <taxon>Mucoromycota</taxon>
        <taxon>Glomeromycotina</taxon>
        <taxon>Glomeromycetes</taxon>
        <taxon>Diversisporales</taxon>
        <taxon>Gigasporaceae</taxon>
        <taxon>Gigaspora</taxon>
    </lineage>
</organism>
<dbReference type="EMBL" id="CAJVQB010135869">
    <property type="protein sequence ID" value="CAG8854301.1"/>
    <property type="molecule type" value="Genomic_DNA"/>
</dbReference>
<accession>A0ABN7XHH3</accession>
<dbReference type="Proteomes" id="UP000789901">
    <property type="component" value="Unassembled WGS sequence"/>
</dbReference>
<feature type="region of interest" description="Disordered" evidence="1">
    <location>
        <begin position="51"/>
        <end position="81"/>
    </location>
</feature>
<feature type="compositionally biased region" description="Basic residues" evidence="1">
    <location>
        <begin position="67"/>
        <end position="81"/>
    </location>
</feature>
<protein>
    <submittedName>
        <fullName evidence="2">5352_t:CDS:1</fullName>
    </submittedName>
</protein>
<evidence type="ECO:0000313" key="2">
    <source>
        <dbReference type="EMBL" id="CAG8854301.1"/>
    </source>
</evidence>
<gene>
    <name evidence="2" type="ORF">GMARGA_LOCUS43122</name>
</gene>
<keyword evidence="3" id="KW-1185">Reference proteome</keyword>
<name>A0ABN7XHH3_GIGMA</name>